<dbReference type="Proteomes" id="UP000193380">
    <property type="component" value="Unassembled WGS sequence"/>
</dbReference>
<dbReference type="STRING" id="8022.A0A060YVR1"/>
<accession>A0A060YVR1</accession>
<reference evidence="2" key="1">
    <citation type="journal article" date="2014" name="Nat. Commun.">
        <title>The rainbow trout genome provides novel insights into evolution after whole-genome duplication in vertebrates.</title>
        <authorList>
            <person name="Berthelot C."/>
            <person name="Brunet F."/>
            <person name="Chalopin D."/>
            <person name="Juanchich A."/>
            <person name="Bernard M."/>
            <person name="Noel B."/>
            <person name="Bento P."/>
            <person name="Da Silva C."/>
            <person name="Labadie K."/>
            <person name="Alberti A."/>
            <person name="Aury J.M."/>
            <person name="Louis A."/>
            <person name="Dehais P."/>
            <person name="Bardou P."/>
            <person name="Montfort J."/>
            <person name="Klopp C."/>
            <person name="Cabau C."/>
            <person name="Gaspin C."/>
            <person name="Thorgaard G.H."/>
            <person name="Boussaha M."/>
            <person name="Quillet E."/>
            <person name="Guyomard R."/>
            <person name="Galiana D."/>
            <person name="Bobe J."/>
            <person name="Volff J.N."/>
            <person name="Genet C."/>
            <person name="Wincker P."/>
            <person name="Jaillon O."/>
            <person name="Roest Crollius H."/>
            <person name="Guiguen Y."/>
        </authorList>
    </citation>
    <scope>NUCLEOTIDE SEQUENCE [LARGE SCALE GENOMIC DNA]</scope>
</reference>
<sequence>MCKSLSCSLRSKYTAVNTQQGIVVTTPVCVCVCVGLSLSDCVILLWFLSDCVWSCCGLGQPSSRAASQSNVYLDTYGYCDNGQAYDTMSVDSSDSMETSISACSPDNVSW</sequence>
<proteinExistence type="predicted"/>
<dbReference type="EMBL" id="FR922033">
    <property type="protein sequence ID" value="CDQ95652.1"/>
    <property type="molecule type" value="Genomic_DNA"/>
</dbReference>
<name>A0A060YVR1_ONCMY</name>
<feature type="transmembrane region" description="Helical" evidence="1">
    <location>
        <begin position="21"/>
        <end position="48"/>
    </location>
</feature>
<keyword evidence="1" id="KW-1133">Transmembrane helix</keyword>
<reference evidence="2" key="2">
    <citation type="submission" date="2014-03" db="EMBL/GenBank/DDBJ databases">
        <authorList>
            <person name="Genoscope - CEA"/>
        </authorList>
    </citation>
    <scope>NUCLEOTIDE SEQUENCE</scope>
</reference>
<keyword evidence="1" id="KW-0472">Membrane</keyword>
<keyword evidence="1" id="KW-0812">Transmembrane</keyword>
<evidence type="ECO:0000313" key="3">
    <source>
        <dbReference type="Proteomes" id="UP000193380"/>
    </source>
</evidence>
<dbReference type="PaxDb" id="8022-A0A060YVR1"/>
<evidence type="ECO:0000256" key="1">
    <source>
        <dbReference type="SAM" id="Phobius"/>
    </source>
</evidence>
<dbReference type="AlphaFoldDB" id="A0A060YVR1"/>
<evidence type="ECO:0000313" key="2">
    <source>
        <dbReference type="EMBL" id="CDQ95652.1"/>
    </source>
</evidence>
<gene>
    <name evidence="2" type="ORF">GSONMT00057226001</name>
</gene>
<organism evidence="2 3">
    <name type="scientific">Oncorhynchus mykiss</name>
    <name type="common">Rainbow trout</name>
    <name type="synonym">Salmo gairdneri</name>
    <dbReference type="NCBI Taxonomy" id="8022"/>
    <lineage>
        <taxon>Eukaryota</taxon>
        <taxon>Metazoa</taxon>
        <taxon>Chordata</taxon>
        <taxon>Craniata</taxon>
        <taxon>Vertebrata</taxon>
        <taxon>Euteleostomi</taxon>
        <taxon>Actinopterygii</taxon>
        <taxon>Neopterygii</taxon>
        <taxon>Teleostei</taxon>
        <taxon>Protacanthopterygii</taxon>
        <taxon>Salmoniformes</taxon>
        <taxon>Salmonidae</taxon>
        <taxon>Salmoninae</taxon>
        <taxon>Oncorhynchus</taxon>
    </lineage>
</organism>
<protein>
    <submittedName>
        <fullName evidence="2">Uncharacterized protein</fullName>
    </submittedName>
</protein>